<dbReference type="GO" id="GO:0007165">
    <property type="term" value="P:signal transduction"/>
    <property type="evidence" value="ECO:0007669"/>
    <property type="project" value="UniProtKB-KW"/>
</dbReference>
<evidence type="ECO:0000313" key="9">
    <source>
        <dbReference type="Proteomes" id="UP000233365"/>
    </source>
</evidence>
<feature type="domain" description="PAC" evidence="5">
    <location>
        <begin position="210"/>
        <end position="262"/>
    </location>
</feature>
<dbReference type="NCBIfam" id="TIGR00229">
    <property type="entry name" value="sensory_box"/>
    <property type="match status" value="2"/>
</dbReference>
<dbReference type="CDD" id="cd00130">
    <property type="entry name" value="PAS"/>
    <property type="match status" value="2"/>
</dbReference>
<dbReference type="SUPFAM" id="SSF55785">
    <property type="entry name" value="PYP-like sensor domain (PAS domain)"/>
    <property type="match status" value="2"/>
</dbReference>
<evidence type="ECO:0000259" key="5">
    <source>
        <dbReference type="PROSITE" id="PS50113"/>
    </source>
</evidence>
<feature type="domain" description="T-SNARE coiled-coil homology" evidence="6">
    <location>
        <begin position="412"/>
        <end position="474"/>
    </location>
</feature>
<feature type="domain" description="PAS" evidence="4">
    <location>
        <begin position="134"/>
        <end position="181"/>
    </location>
</feature>
<organism evidence="7 10">
    <name type="scientific">Thalassospira povalilytica</name>
    <dbReference type="NCBI Taxonomy" id="732237"/>
    <lineage>
        <taxon>Bacteria</taxon>
        <taxon>Pseudomonadati</taxon>
        <taxon>Pseudomonadota</taxon>
        <taxon>Alphaproteobacteria</taxon>
        <taxon>Rhodospirillales</taxon>
        <taxon>Thalassospiraceae</taxon>
        <taxon>Thalassospira</taxon>
    </lineage>
</organism>
<keyword evidence="9" id="KW-1185">Reference proteome</keyword>
<feature type="domain" description="PAS" evidence="4">
    <location>
        <begin position="33"/>
        <end position="68"/>
    </location>
</feature>
<dbReference type="PANTHER" id="PTHR24422:SF10">
    <property type="entry name" value="CHEMOTAXIS PROTEIN METHYLTRANSFERASE 2"/>
    <property type="match status" value="1"/>
</dbReference>
<dbReference type="GO" id="GO:0006935">
    <property type="term" value="P:chemotaxis"/>
    <property type="evidence" value="ECO:0007669"/>
    <property type="project" value="InterPro"/>
</dbReference>
<dbReference type="InterPro" id="IPR000014">
    <property type="entry name" value="PAS"/>
</dbReference>
<evidence type="ECO:0000313" key="10">
    <source>
        <dbReference type="Proteomes" id="UP000664405"/>
    </source>
</evidence>
<dbReference type="Gene3D" id="3.30.450.20">
    <property type="entry name" value="PAS domain"/>
    <property type="match status" value="2"/>
</dbReference>
<dbReference type="GO" id="GO:0004888">
    <property type="term" value="F:transmembrane signaling receptor activity"/>
    <property type="evidence" value="ECO:0007669"/>
    <property type="project" value="InterPro"/>
</dbReference>
<dbReference type="InterPro" id="IPR035965">
    <property type="entry name" value="PAS-like_dom_sf"/>
</dbReference>
<dbReference type="GO" id="GO:0016020">
    <property type="term" value="C:membrane"/>
    <property type="evidence" value="ECO:0007669"/>
    <property type="project" value="InterPro"/>
</dbReference>
<evidence type="ECO:0000259" key="3">
    <source>
        <dbReference type="PROSITE" id="PS50111"/>
    </source>
</evidence>
<keyword evidence="2" id="KW-0807">Transducer</keyword>
<dbReference type="PANTHER" id="PTHR24422">
    <property type="entry name" value="CHEMOTAXIS PROTEIN METHYLTRANSFERASE"/>
    <property type="match status" value="1"/>
</dbReference>
<dbReference type="InterPro" id="IPR000700">
    <property type="entry name" value="PAS-assoc_C"/>
</dbReference>
<feature type="domain" description="Methyl-accepting transducer" evidence="3">
    <location>
        <begin position="260"/>
        <end position="482"/>
    </location>
</feature>
<sequence length="497" mass="54596">MGFGIFKGDNKHALAEEQVSAALSRSMARIEFDAKGNILWANDNFQNVMGYSLEEIVGQHHSMFVPEEIVRSAEYQGFWKKLGAGEFASGAFPRKRKDGQLLWLESTYNPIFDDKGKVLKIVKFASDITERRNERALLQSVFEAISASQAVIEFDLQGHILKANENFLTVMGYSMDEIRGKHHSMFVEGDYGKSSEYKAFWQNLNQGKFQAGQFKRVGKGGREIWIEASYNPVLDAVGKPIKVIKFATDITEQTKLLLNLKQMIDGNFAEIETNIANLNQRTANGVDVSANTLELTKTVAASAEQMAASISEISRSMSQSQSETERAFDQTETANEMTQRMTGVVDEMGSIVEVIRNIAGQINLLALNATIESARAGEAGKGFAVVANEVKNLANQAARATEDISQEITGIQSISAEVAHALEVIRGSVETVRNDVTNISSAVAEQTAVTDNVSVNMRDMAHTVEGLSRDLEVIRATSDEVASSVYKTREAAEVLAR</sequence>
<proteinExistence type="inferred from homology"/>
<dbReference type="InterPro" id="IPR001610">
    <property type="entry name" value="PAC"/>
</dbReference>
<dbReference type="RefSeq" id="WP_101246823.1">
    <property type="nucleotide sequence ID" value="NZ_JAEKJW010000001.1"/>
</dbReference>
<dbReference type="PROSITE" id="PS50192">
    <property type="entry name" value="T_SNARE"/>
    <property type="match status" value="1"/>
</dbReference>
<evidence type="ECO:0000259" key="6">
    <source>
        <dbReference type="PROSITE" id="PS50192"/>
    </source>
</evidence>
<dbReference type="InterPro" id="IPR004090">
    <property type="entry name" value="Chemotax_Me-accpt_rcpt"/>
</dbReference>
<reference evidence="7" key="2">
    <citation type="submission" date="2020-12" db="EMBL/GenBank/DDBJ databases">
        <title>Oil enriched cultivation method for isolating marine PHA-producing bacteria.</title>
        <authorList>
            <person name="Zheng W."/>
            <person name="Yu S."/>
            <person name="Huang Y."/>
        </authorList>
    </citation>
    <scope>NUCLEOTIDE SEQUENCE</scope>
    <source>
        <strain evidence="7">SY-2-3</strain>
    </source>
</reference>
<evidence type="ECO:0000256" key="1">
    <source>
        <dbReference type="ARBA" id="ARBA00029447"/>
    </source>
</evidence>
<dbReference type="PROSITE" id="PS50112">
    <property type="entry name" value="PAS"/>
    <property type="match status" value="2"/>
</dbReference>
<gene>
    <name evidence="8" type="ORF">CU041_10420</name>
    <name evidence="7" type="ORF">JF547_01090</name>
</gene>
<reference evidence="8 9" key="1">
    <citation type="submission" date="2017-11" db="EMBL/GenBank/DDBJ databases">
        <title>Biodiversity and function of Thalassospira species in the particle-attached aromatic-hydrocarbon-degrading consortia from the surface seawater of the China South Sea.</title>
        <authorList>
            <person name="Dong C."/>
            <person name="Liu R."/>
            <person name="Shao Z."/>
        </authorList>
    </citation>
    <scope>NUCLEOTIDE SEQUENCE [LARGE SCALE GENOMIC DNA]</scope>
    <source>
        <strain evidence="8 9">139Z-12</strain>
    </source>
</reference>
<dbReference type="Pfam" id="PF08447">
    <property type="entry name" value="PAS_3"/>
    <property type="match status" value="2"/>
</dbReference>
<dbReference type="Proteomes" id="UP000664405">
    <property type="component" value="Unassembled WGS sequence"/>
</dbReference>
<comment type="caution">
    <text evidence="7">The sequence shown here is derived from an EMBL/GenBank/DDBJ whole genome shotgun (WGS) entry which is preliminary data.</text>
</comment>
<evidence type="ECO:0000256" key="2">
    <source>
        <dbReference type="PROSITE-ProRule" id="PRU00284"/>
    </source>
</evidence>
<dbReference type="EMBL" id="JAEKJW010000001">
    <property type="protein sequence ID" value="MBN8195098.1"/>
    <property type="molecule type" value="Genomic_DNA"/>
</dbReference>
<dbReference type="Gene3D" id="1.10.287.950">
    <property type="entry name" value="Methyl-accepting chemotaxis protein"/>
    <property type="match status" value="1"/>
</dbReference>
<dbReference type="PROSITE" id="PS50111">
    <property type="entry name" value="CHEMOTAXIS_TRANSDUC_2"/>
    <property type="match status" value="1"/>
</dbReference>
<dbReference type="PROSITE" id="PS50113">
    <property type="entry name" value="PAC"/>
    <property type="match status" value="2"/>
</dbReference>
<dbReference type="Pfam" id="PF00015">
    <property type="entry name" value="MCPsignal"/>
    <property type="match status" value="1"/>
</dbReference>
<dbReference type="InterPro" id="IPR013655">
    <property type="entry name" value="PAS_fold_3"/>
</dbReference>
<dbReference type="SUPFAM" id="SSF58104">
    <property type="entry name" value="Methyl-accepting chemotaxis protein (MCP) signaling domain"/>
    <property type="match status" value="1"/>
</dbReference>
<dbReference type="SMART" id="SM00283">
    <property type="entry name" value="MA"/>
    <property type="match status" value="1"/>
</dbReference>
<dbReference type="Proteomes" id="UP000233365">
    <property type="component" value="Unassembled WGS sequence"/>
</dbReference>
<dbReference type="PRINTS" id="PR00260">
    <property type="entry name" value="CHEMTRNSDUCR"/>
</dbReference>
<evidence type="ECO:0000259" key="4">
    <source>
        <dbReference type="PROSITE" id="PS50112"/>
    </source>
</evidence>
<evidence type="ECO:0000313" key="8">
    <source>
        <dbReference type="EMBL" id="PKR50112.1"/>
    </source>
</evidence>
<dbReference type="InterPro" id="IPR004089">
    <property type="entry name" value="MCPsignal_dom"/>
</dbReference>
<accession>A0A8I1SH89</accession>
<dbReference type="SMART" id="SM00091">
    <property type="entry name" value="PAS"/>
    <property type="match status" value="2"/>
</dbReference>
<feature type="domain" description="PAC" evidence="5">
    <location>
        <begin position="88"/>
        <end position="140"/>
    </location>
</feature>
<dbReference type="InterPro" id="IPR050903">
    <property type="entry name" value="Bact_Chemotaxis_MeTrfase"/>
</dbReference>
<evidence type="ECO:0000313" key="7">
    <source>
        <dbReference type="EMBL" id="MBN8195098.1"/>
    </source>
</evidence>
<name>A0A8I1SH89_9PROT</name>
<comment type="similarity">
    <text evidence="1">Belongs to the methyl-accepting chemotaxis (MCP) protein family.</text>
</comment>
<dbReference type="EMBL" id="PGTS01000003">
    <property type="protein sequence ID" value="PKR50112.1"/>
    <property type="molecule type" value="Genomic_DNA"/>
</dbReference>
<protein>
    <submittedName>
        <fullName evidence="7 8">Chemotaxis protein</fullName>
    </submittedName>
</protein>
<dbReference type="InterPro" id="IPR000727">
    <property type="entry name" value="T_SNARE_dom"/>
</dbReference>
<dbReference type="AlphaFoldDB" id="A0A8I1SH89"/>
<dbReference type="SMART" id="SM00086">
    <property type="entry name" value="PAC"/>
    <property type="match status" value="2"/>
</dbReference>